<dbReference type="Proteomes" id="UP000305778">
    <property type="component" value="Unassembled WGS sequence"/>
</dbReference>
<sequence length="197" mass="22005">MPSRVAVALAVAVVTVGVAVHLTMVFLHVAPQNTLSKQHGNLVADYIYPEFEQNWKLFAPNPLQQNIHVWARAEVRKGDGNTETTGWVDLTAMDIAAIRHNIAPSHAQQNELRRAWTFYTQTHGEQNKAIGLRGLLSEQYVRRIVERRFGPRLNGGDVERVQVRTGTTAVAAPVWSGEKTDTRTSFQVLPWWTVSGA</sequence>
<evidence type="ECO:0000256" key="1">
    <source>
        <dbReference type="SAM" id="Phobius"/>
    </source>
</evidence>
<protein>
    <submittedName>
        <fullName evidence="2">Uncharacterized protein</fullName>
    </submittedName>
</protein>
<organism evidence="2 3">
    <name type="scientific">Actinacidiphila oryziradicis</name>
    <dbReference type="NCBI Taxonomy" id="2571141"/>
    <lineage>
        <taxon>Bacteria</taxon>
        <taxon>Bacillati</taxon>
        <taxon>Actinomycetota</taxon>
        <taxon>Actinomycetes</taxon>
        <taxon>Kitasatosporales</taxon>
        <taxon>Streptomycetaceae</taxon>
        <taxon>Actinacidiphila</taxon>
    </lineage>
</organism>
<accession>A0A4U0SP00</accession>
<feature type="transmembrane region" description="Helical" evidence="1">
    <location>
        <begin position="6"/>
        <end position="29"/>
    </location>
</feature>
<proteinExistence type="predicted"/>
<gene>
    <name evidence="2" type="ORF">FCI23_11930</name>
</gene>
<evidence type="ECO:0000313" key="3">
    <source>
        <dbReference type="Proteomes" id="UP000305778"/>
    </source>
</evidence>
<dbReference type="InterPro" id="IPR043857">
    <property type="entry name" value="DUF5819"/>
</dbReference>
<dbReference type="EMBL" id="SUMC01000008">
    <property type="protein sequence ID" value="TKA11526.1"/>
    <property type="molecule type" value="Genomic_DNA"/>
</dbReference>
<keyword evidence="1" id="KW-1133">Transmembrane helix</keyword>
<keyword evidence="3" id="KW-1185">Reference proteome</keyword>
<dbReference type="OrthoDB" id="9342777at2"/>
<keyword evidence="1" id="KW-0812">Transmembrane</keyword>
<dbReference type="AlphaFoldDB" id="A0A4U0SP00"/>
<keyword evidence="1" id="KW-0472">Membrane</keyword>
<comment type="caution">
    <text evidence="2">The sequence shown here is derived from an EMBL/GenBank/DDBJ whole genome shotgun (WGS) entry which is preliminary data.</text>
</comment>
<name>A0A4U0SP00_9ACTN</name>
<evidence type="ECO:0000313" key="2">
    <source>
        <dbReference type="EMBL" id="TKA11526.1"/>
    </source>
</evidence>
<dbReference type="RefSeq" id="WP_136723477.1">
    <property type="nucleotide sequence ID" value="NZ_SUMC01000008.1"/>
</dbReference>
<reference evidence="2 3" key="1">
    <citation type="submission" date="2019-04" db="EMBL/GenBank/DDBJ databases">
        <title>Streptomyces oryziradicis sp. nov., a novel actinomycete isolated from rhizosphere soil of rice (Oryza sativa L.).</title>
        <authorList>
            <person name="Li C."/>
        </authorList>
    </citation>
    <scope>NUCLEOTIDE SEQUENCE [LARGE SCALE GENOMIC DNA]</scope>
    <source>
        <strain evidence="2 3">NEAU-C40</strain>
    </source>
</reference>
<dbReference type="Pfam" id="PF19136">
    <property type="entry name" value="DUF5819"/>
    <property type="match status" value="1"/>
</dbReference>